<keyword evidence="7 10" id="KW-0067">ATP-binding</keyword>
<evidence type="ECO:0000256" key="4">
    <source>
        <dbReference type="ARBA" id="ARBA00022692"/>
    </source>
</evidence>
<comment type="function">
    <text evidence="10">Catalyzes the condensation of 2 ATP molecules into cyclic di-AMP (c-di-AMP), a second messenger used to regulate differing processes in different bacteria.</text>
</comment>
<feature type="domain" description="DAC" evidence="11">
    <location>
        <begin position="79"/>
        <end position="248"/>
    </location>
</feature>
<evidence type="ECO:0000256" key="3">
    <source>
        <dbReference type="ARBA" id="ARBA00022679"/>
    </source>
</evidence>
<evidence type="ECO:0000256" key="7">
    <source>
        <dbReference type="ARBA" id="ARBA00022840"/>
    </source>
</evidence>
<evidence type="ECO:0000259" key="11">
    <source>
        <dbReference type="PROSITE" id="PS51794"/>
    </source>
</evidence>
<feature type="transmembrane region" description="Helical" evidence="10">
    <location>
        <begin position="33"/>
        <end position="51"/>
    </location>
</feature>
<sequence>MFDFINIHLIDIIDILLVGLLVYQIYKLIRGTAALSIFLGIIIIYIVWIIVKSLNMSLLTAILGQVLGVGVIALIILFQQEIRRFLLHLGNRYLIQRGGTANFLFRKRSEGIPQESLDEITRACMRMSESKTGALIVMAHTSSLSFVIETGDRIDAALNRRLIENIFFKNTPLHDGAMIVANNRIVAARCTLPISENPNIPPQYGMRHRAAAGITEDTDATAIVVSEETGGISFVKDGQIKPMSSITELRIAIENSYKES</sequence>
<dbReference type="GO" id="GO:0006171">
    <property type="term" value="P:cAMP biosynthetic process"/>
    <property type="evidence" value="ECO:0007669"/>
    <property type="project" value="InterPro"/>
</dbReference>
<feature type="transmembrane region" description="Helical" evidence="10">
    <location>
        <begin position="57"/>
        <end position="78"/>
    </location>
</feature>
<keyword evidence="6 10" id="KW-0547">Nucleotide-binding</keyword>
<comment type="caution">
    <text evidence="10">Lacks conserved residue(s) required for the propagation of feature annotation.</text>
</comment>
<keyword evidence="4 10" id="KW-0812">Transmembrane</keyword>
<dbReference type="PROSITE" id="PS51794">
    <property type="entry name" value="DAC"/>
    <property type="match status" value="1"/>
</dbReference>
<dbReference type="FunFam" id="3.40.1700.10:FF:000002">
    <property type="entry name" value="Diadenylate cyclase"/>
    <property type="match status" value="1"/>
</dbReference>
<proteinExistence type="inferred from homology"/>
<dbReference type="InterPro" id="IPR003390">
    <property type="entry name" value="DNA_integrity_scan_DisA_N"/>
</dbReference>
<protein>
    <recommendedName>
        <fullName evidence="10">Diadenylate cyclase</fullName>
        <shortName evidence="10">DAC</shortName>
        <ecNumber evidence="10">2.7.7.85</ecNumber>
    </recommendedName>
    <alternativeName>
        <fullName evidence="10">Cyclic-di-AMP synthase</fullName>
        <shortName evidence="10">c-di-AMP synthase</shortName>
    </alternativeName>
</protein>
<dbReference type="InterPro" id="IPR045585">
    <property type="entry name" value="CdaA_N"/>
</dbReference>
<evidence type="ECO:0000256" key="6">
    <source>
        <dbReference type="ARBA" id="ARBA00022741"/>
    </source>
</evidence>
<keyword evidence="5 10" id="KW-0548">Nucleotidyltransferase</keyword>
<dbReference type="Proteomes" id="UP000823635">
    <property type="component" value="Unassembled WGS sequence"/>
</dbReference>
<reference evidence="12" key="2">
    <citation type="journal article" date="2021" name="PeerJ">
        <title>Extensive microbial diversity within the chicken gut microbiome revealed by metagenomics and culture.</title>
        <authorList>
            <person name="Gilroy R."/>
            <person name="Ravi A."/>
            <person name="Getino M."/>
            <person name="Pursley I."/>
            <person name="Horton D.L."/>
            <person name="Alikhan N.F."/>
            <person name="Baker D."/>
            <person name="Gharbi K."/>
            <person name="Hall N."/>
            <person name="Watson M."/>
            <person name="Adriaenssens E.M."/>
            <person name="Foster-Nyarko E."/>
            <person name="Jarju S."/>
            <person name="Secka A."/>
            <person name="Antonio M."/>
            <person name="Oren A."/>
            <person name="Chaudhuri R.R."/>
            <person name="La Ragione R."/>
            <person name="Hildebrand F."/>
            <person name="Pallen M.J."/>
        </authorList>
    </citation>
    <scope>NUCLEOTIDE SEQUENCE</scope>
    <source>
        <strain evidence="12">15467</strain>
    </source>
</reference>
<dbReference type="Gene3D" id="3.40.1700.10">
    <property type="entry name" value="DNA integrity scanning protein, DisA, N-terminal domain"/>
    <property type="match status" value="1"/>
</dbReference>
<evidence type="ECO:0000256" key="5">
    <source>
        <dbReference type="ARBA" id="ARBA00022695"/>
    </source>
</evidence>
<comment type="subunit">
    <text evidence="10">Probably a homodimer.</text>
</comment>
<keyword evidence="8 10" id="KW-1133">Transmembrane helix</keyword>
<dbReference type="EMBL" id="JADINB010000124">
    <property type="protein sequence ID" value="MBO8429363.1"/>
    <property type="molecule type" value="Genomic_DNA"/>
</dbReference>
<dbReference type="GO" id="GO:0106408">
    <property type="term" value="F:diadenylate cyclase activity"/>
    <property type="evidence" value="ECO:0007669"/>
    <property type="project" value="UniProtKB-EC"/>
</dbReference>
<dbReference type="InterPro" id="IPR034701">
    <property type="entry name" value="CdaA"/>
</dbReference>
<accession>A0A9D9DKU4</accession>
<dbReference type="Pfam" id="PF02457">
    <property type="entry name" value="DAC"/>
    <property type="match status" value="1"/>
</dbReference>
<evidence type="ECO:0000256" key="10">
    <source>
        <dbReference type="HAMAP-Rule" id="MF_01499"/>
    </source>
</evidence>
<dbReference type="InterPro" id="IPR036888">
    <property type="entry name" value="DNA_integrity_DisA_N_sf"/>
</dbReference>
<dbReference type="HAMAP" id="MF_01499">
    <property type="entry name" value="DacA"/>
    <property type="match status" value="1"/>
</dbReference>
<evidence type="ECO:0000256" key="2">
    <source>
        <dbReference type="ARBA" id="ARBA00022475"/>
    </source>
</evidence>
<dbReference type="InterPro" id="IPR050338">
    <property type="entry name" value="DisA"/>
</dbReference>
<evidence type="ECO:0000313" key="13">
    <source>
        <dbReference type="Proteomes" id="UP000823635"/>
    </source>
</evidence>
<dbReference type="PIRSF" id="PIRSF004793">
    <property type="entry name" value="UCP004793"/>
    <property type="match status" value="1"/>
</dbReference>
<dbReference type="InterPro" id="IPR014046">
    <property type="entry name" value="C-di-AMP_synthase"/>
</dbReference>
<keyword evidence="3 10" id="KW-0808">Transferase</keyword>
<organism evidence="12 13">
    <name type="scientific">Candidatus Egerieousia excrementavium</name>
    <dbReference type="NCBI Taxonomy" id="2840778"/>
    <lineage>
        <taxon>Bacteria</taxon>
        <taxon>Pseudomonadati</taxon>
        <taxon>Bacteroidota</taxon>
        <taxon>Bacteroidia</taxon>
        <taxon>Bacteroidales</taxon>
        <taxon>Candidatus Egerieousia</taxon>
    </lineage>
</organism>
<evidence type="ECO:0000256" key="8">
    <source>
        <dbReference type="ARBA" id="ARBA00022989"/>
    </source>
</evidence>
<dbReference type="GO" id="GO:0005524">
    <property type="term" value="F:ATP binding"/>
    <property type="evidence" value="ECO:0007669"/>
    <property type="project" value="UniProtKB-UniRule"/>
</dbReference>
<dbReference type="GO" id="GO:0004016">
    <property type="term" value="F:adenylate cyclase activity"/>
    <property type="evidence" value="ECO:0007669"/>
    <property type="project" value="UniProtKB-UniRule"/>
</dbReference>
<dbReference type="PANTHER" id="PTHR34185:SF1">
    <property type="entry name" value="DIADENYLATE CYCLASE"/>
    <property type="match status" value="1"/>
</dbReference>
<keyword evidence="2 10" id="KW-1003">Cell membrane</keyword>
<feature type="transmembrane region" description="Helical" evidence="10">
    <location>
        <begin position="6"/>
        <end position="26"/>
    </location>
</feature>
<dbReference type="AlphaFoldDB" id="A0A9D9DKU4"/>
<comment type="similarity">
    <text evidence="10">Belongs to the adenylate cyclase family. DacA/CdaA subfamily.</text>
</comment>
<dbReference type="EC" id="2.7.7.85" evidence="10"/>
<dbReference type="NCBIfam" id="TIGR00159">
    <property type="entry name" value="diadenylate cyclase CdaA"/>
    <property type="match status" value="1"/>
</dbReference>
<comment type="caution">
    <text evidence="12">The sequence shown here is derived from an EMBL/GenBank/DDBJ whole genome shotgun (WGS) entry which is preliminary data.</text>
</comment>
<evidence type="ECO:0000256" key="1">
    <source>
        <dbReference type="ARBA" id="ARBA00000877"/>
    </source>
</evidence>
<gene>
    <name evidence="10" type="primary">dacA</name>
    <name evidence="12" type="ORF">IAC68_05490</name>
</gene>
<evidence type="ECO:0000256" key="9">
    <source>
        <dbReference type="ARBA" id="ARBA00023136"/>
    </source>
</evidence>
<comment type="catalytic activity">
    <reaction evidence="1 10">
        <text>2 ATP = 3',3'-c-di-AMP + 2 diphosphate</text>
        <dbReference type="Rhea" id="RHEA:35655"/>
        <dbReference type="ChEBI" id="CHEBI:30616"/>
        <dbReference type="ChEBI" id="CHEBI:33019"/>
        <dbReference type="ChEBI" id="CHEBI:71500"/>
        <dbReference type="EC" id="2.7.7.85"/>
    </reaction>
</comment>
<dbReference type="PANTHER" id="PTHR34185">
    <property type="entry name" value="DIADENYLATE CYCLASE"/>
    <property type="match status" value="1"/>
</dbReference>
<keyword evidence="9 10" id="KW-0472">Membrane</keyword>
<evidence type="ECO:0000313" key="12">
    <source>
        <dbReference type="EMBL" id="MBO8429363.1"/>
    </source>
</evidence>
<dbReference type="SUPFAM" id="SSF143597">
    <property type="entry name" value="YojJ-like"/>
    <property type="match status" value="1"/>
</dbReference>
<name>A0A9D9DKU4_9BACT</name>
<dbReference type="Pfam" id="PF19293">
    <property type="entry name" value="CdaA_N"/>
    <property type="match status" value="1"/>
</dbReference>
<reference evidence="12" key="1">
    <citation type="submission" date="2020-10" db="EMBL/GenBank/DDBJ databases">
        <authorList>
            <person name="Gilroy R."/>
        </authorList>
    </citation>
    <scope>NUCLEOTIDE SEQUENCE</scope>
    <source>
        <strain evidence="12">15467</strain>
    </source>
</reference>